<sequence>MKESCPRCGFLKVLNEISVFMNCRICKDCREDEEVLHFLGNHAILEE</sequence>
<dbReference type="Proteomes" id="UP001303587">
    <property type="component" value="Chromosome"/>
</dbReference>
<evidence type="ECO:0000313" key="2">
    <source>
        <dbReference type="Proteomes" id="UP001303587"/>
    </source>
</evidence>
<keyword evidence="2" id="KW-1185">Reference proteome</keyword>
<organism evidence="1 2">
    <name type="scientific">Methanolapillus millepedarum</name>
    <dbReference type="NCBI Taxonomy" id="3028296"/>
    <lineage>
        <taxon>Archaea</taxon>
        <taxon>Methanobacteriati</taxon>
        <taxon>Methanobacteriota</taxon>
        <taxon>Stenosarchaea group</taxon>
        <taxon>Methanomicrobia</taxon>
        <taxon>Methanosarcinales</taxon>
        <taxon>Methanosarcinaceae</taxon>
        <taxon>Methanolapillus</taxon>
    </lineage>
</organism>
<protein>
    <submittedName>
        <fullName evidence="1">Uncharacterized protein</fullName>
    </submittedName>
</protein>
<dbReference type="AlphaFoldDB" id="A0AA96VBN8"/>
<dbReference type="EMBL" id="CP131060">
    <property type="protein sequence ID" value="WNY25156.1"/>
    <property type="molecule type" value="Genomic_DNA"/>
</dbReference>
<gene>
    <name evidence="1" type="ORF">MsAc7_06980</name>
</gene>
<reference evidence="1 2" key="1">
    <citation type="submission" date="2023-07" db="EMBL/GenBank/DDBJ databases">
        <title>Closed genoem sequence of Methanosarcinaceae archaeon Ac7.</title>
        <authorList>
            <person name="Poehlein A."/>
            <person name="Protasov E."/>
            <person name="Platt K."/>
            <person name="Reeh H."/>
            <person name="Daniel R."/>
            <person name="Brune A."/>
        </authorList>
    </citation>
    <scope>NUCLEOTIDE SEQUENCE [LARGE SCALE GENOMIC DNA]</scope>
    <source>
        <strain evidence="1 2">Ac7</strain>
    </source>
</reference>
<proteinExistence type="predicted"/>
<accession>A0AA96VBN8</accession>
<evidence type="ECO:0000313" key="1">
    <source>
        <dbReference type="EMBL" id="WNY25156.1"/>
    </source>
</evidence>
<name>A0AA96VBN8_9EURY</name>